<evidence type="ECO:0000256" key="2">
    <source>
        <dbReference type="SAM" id="MobiDB-lite"/>
    </source>
</evidence>
<accession>A3LQT0</accession>
<feature type="region of interest" description="Disordered" evidence="2">
    <location>
        <begin position="219"/>
        <end position="248"/>
    </location>
</feature>
<feature type="compositionally biased region" description="Polar residues" evidence="2">
    <location>
        <begin position="226"/>
        <end position="248"/>
    </location>
</feature>
<evidence type="ECO:0000313" key="3">
    <source>
        <dbReference type="EMBL" id="ABN65257.2"/>
    </source>
</evidence>
<dbReference type="HOGENOM" id="CLU_1277469_0_0_1"/>
<dbReference type="EMBL" id="CP000497">
    <property type="protein sequence ID" value="ABN65257.2"/>
    <property type="molecule type" value="Genomic_DNA"/>
</dbReference>
<feature type="compositionally biased region" description="Low complexity" evidence="2">
    <location>
        <begin position="105"/>
        <end position="119"/>
    </location>
</feature>
<dbReference type="eggNOG" id="ENOG502T0U8">
    <property type="taxonomic scope" value="Eukaryota"/>
</dbReference>
<proteinExistence type="predicted"/>
<dbReference type="InParanoid" id="A3LQT0"/>
<dbReference type="RefSeq" id="XP_001383286.2">
    <property type="nucleotide sequence ID" value="XM_001383249.1"/>
</dbReference>
<feature type="region of interest" description="Disordered" evidence="2">
    <location>
        <begin position="105"/>
        <end position="139"/>
    </location>
</feature>
<dbReference type="GeneID" id="4838211"/>
<dbReference type="OrthoDB" id="4010507at2759"/>
<feature type="coiled-coil region" evidence="1">
    <location>
        <begin position="152"/>
        <end position="184"/>
    </location>
</feature>
<evidence type="ECO:0000256" key="1">
    <source>
        <dbReference type="SAM" id="Coils"/>
    </source>
</evidence>
<reference evidence="3 4" key="1">
    <citation type="journal article" date="2007" name="Nat. Biotechnol.">
        <title>Genome sequence of the lignocellulose-bioconverting and xylose-fermenting yeast Pichia stipitis.</title>
        <authorList>
            <person name="Jeffries T.W."/>
            <person name="Grigoriev I.V."/>
            <person name="Grimwood J."/>
            <person name="Laplaza J.M."/>
            <person name="Aerts A."/>
            <person name="Salamov A."/>
            <person name="Schmutz J."/>
            <person name="Lindquist E."/>
            <person name="Dehal P."/>
            <person name="Shapiro H."/>
            <person name="Jin Y.S."/>
            <person name="Passoth V."/>
            <person name="Richardson P.M."/>
        </authorList>
    </citation>
    <scope>NUCLEOTIDE SEQUENCE [LARGE SCALE GENOMIC DNA]</scope>
    <source>
        <strain evidence="4">ATCC 58785 / CBS 6054 / NBRC 10063 / NRRL Y-11545</strain>
    </source>
</reference>
<evidence type="ECO:0000313" key="4">
    <source>
        <dbReference type="Proteomes" id="UP000002258"/>
    </source>
</evidence>
<keyword evidence="4" id="KW-1185">Reference proteome</keyword>
<dbReference type="KEGG" id="pic:PICST_43964"/>
<sequence length="248" mass="27084">MPEDPNQTTDTVSDALKAKYAEIASLKKAIEEKQVRNSQFAPTSAYPSVSSGGMFPPRKGGAIRSTRYAVRGNTRGRGFGRGGYASFRGGARGGFVHRHVTAVFDTSGQNGSGSDSSTGDNDDGVSHSPPAVTGYVTKQSRGGMSLVSTDIYARDQERYEAIQREKEELQKKIARQKRRELMQKQISKLRTKTDSCDRVKIDGQIFAVCKRGSKLIPLATAPDDAPSTTEWHNRTFTRSSNGTLRTKS</sequence>
<dbReference type="Proteomes" id="UP000002258">
    <property type="component" value="Chromosome 3"/>
</dbReference>
<organism evidence="3 4">
    <name type="scientific">Scheffersomyces stipitis (strain ATCC 58785 / CBS 6054 / NBRC 10063 / NRRL Y-11545)</name>
    <name type="common">Yeast</name>
    <name type="synonym">Pichia stipitis</name>
    <dbReference type="NCBI Taxonomy" id="322104"/>
    <lineage>
        <taxon>Eukaryota</taxon>
        <taxon>Fungi</taxon>
        <taxon>Dikarya</taxon>
        <taxon>Ascomycota</taxon>
        <taxon>Saccharomycotina</taxon>
        <taxon>Pichiomycetes</taxon>
        <taxon>Debaryomycetaceae</taxon>
        <taxon>Scheffersomyces</taxon>
    </lineage>
</organism>
<protein>
    <submittedName>
        <fullName evidence="3">Uncharacterized protein</fullName>
    </submittedName>
</protein>
<dbReference type="AlphaFoldDB" id="A3LQT0"/>
<gene>
    <name evidence="3" type="ORF">PICST_43964</name>
</gene>
<feature type="non-terminal residue" evidence="3">
    <location>
        <position position="248"/>
    </location>
</feature>
<dbReference type="OMA" id="IECIWNG"/>
<keyword evidence="1" id="KW-0175">Coiled coil</keyword>
<name>A3LQT0_PICST</name>